<organism evidence="3 4">
    <name type="scientific">Folsomia candida</name>
    <name type="common">Springtail</name>
    <dbReference type="NCBI Taxonomy" id="158441"/>
    <lineage>
        <taxon>Eukaryota</taxon>
        <taxon>Metazoa</taxon>
        <taxon>Ecdysozoa</taxon>
        <taxon>Arthropoda</taxon>
        <taxon>Hexapoda</taxon>
        <taxon>Collembola</taxon>
        <taxon>Entomobryomorpha</taxon>
        <taxon>Isotomoidea</taxon>
        <taxon>Isotomidae</taxon>
        <taxon>Proisotominae</taxon>
        <taxon>Folsomia</taxon>
    </lineage>
</organism>
<reference evidence="3 4" key="1">
    <citation type="submission" date="2015-12" db="EMBL/GenBank/DDBJ databases">
        <title>The genome of Folsomia candida.</title>
        <authorList>
            <person name="Faddeeva A."/>
            <person name="Derks M.F."/>
            <person name="Anvar Y."/>
            <person name="Smit S."/>
            <person name="Van Straalen N."/>
            <person name="Roelofs D."/>
        </authorList>
    </citation>
    <scope>NUCLEOTIDE SEQUENCE [LARGE SCALE GENOMIC DNA]</scope>
    <source>
        <strain evidence="3 4">VU population</strain>
        <tissue evidence="3">Whole body</tissue>
    </source>
</reference>
<keyword evidence="4" id="KW-1185">Reference proteome</keyword>
<keyword evidence="2" id="KW-0812">Transmembrane</keyword>
<protein>
    <submittedName>
        <fullName evidence="3">Uncharacterized protein</fullName>
    </submittedName>
</protein>
<evidence type="ECO:0000313" key="3">
    <source>
        <dbReference type="EMBL" id="OXA58170.1"/>
    </source>
</evidence>
<proteinExistence type="predicted"/>
<accession>A0A226ELI9</accession>
<feature type="compositionally biased region" description="Basic and acidic residues" evidence="1">
    <location>
        <begin position="1"/>
        <end position="11"/>
    </location>
</feature>
<sequence length="181" mass="20731">MYFNREPKPKENTGSPTSQDDFTKRSYFYGDQDHRLQNQTPSFIRNESSIDDESTRTSSRKRCSKTAWIWVGVIAAYLTAFGIVVAILLLAPKYPSLYYSDTTFPKISQEKENSNFQLVELDQGIPNSNGPEPNYNDQPGAEVSHFYYIPPHSSMTKQFIPSPQVILYDINPRKLDKGQPH</sequence>
<feature type="compositionally biased region" description="Polar residues" evidence="1">
    <location>
        <begin position="37"/>
        <end position="47"/>
    </location>
</feature>
<dbReference type="AlphaFoldDB" id="A0A226ELI9"/>
<keyword evidence="2" id="KW-0472">Membrane</keyword>
<feature type="transmembrane region" description="Helical" evidence="2">
    <location>
        <begin position="67"/>
        <end position="91"/>
    </location>
</feature>
<gene>
    <name evidence="3" type="ORF">Fcan01_08324</name>
</gene>
<name>A0A226ELI9_FOLCA</name>
<comment type="caution">
    <text evidence="3">The sequence shown here is derived from an EMBL/GenBank/DDBJ whole genome shotgun (WGS) entry which is preliminary data.</text>
</comment>
<dbReference type="EMBL" id="LNIX01000003">
    <property type="protein sequence ID" value="OXA58170.1"/>
    <property type="molecule type" value="Genomic_DNA"/>
</dbReference>
<keyword evidence="2" id="KW-1133">Transmembrane helix</keyword>
<dbReference type="Proteomes" id="UP000198287">
    <property type="component" value="Unassembled WGS sequence"/>
</dbReference>
<evidence type="ECO:0000313" key="4">
    <source>
        <dbReference type="Proteomes" id="UP000198287"/>
    </source>
</evidence>
<feature type="region of interest" description="Disordered" evidence="1">
    <location>
        <begin position="1"/>
        <end position="57"/>
    </location>
</feature>
<evidence type="ECO:0000256" key="1">
    <source>
        <dbReference type="SAM" id="MobiDB-lite"/>
    </source>
</evidence>
<evidence type="ECO:0000256" key="2">
    <source>
        <dbReference type="SAM" id="Phobius"/>
    </source>
</evidence>